<gene>
    <name evidence="1" type="ORF">JY572_31320</name>
</gene>
<dbReference type="InterPro" id="IPR052552">
    <property type="entry name" value="YeaO-like"/>
</dbReference>
<dbReference type="Pfam" id="PF22752">
    <property type="entry name" value="DUF488-N3i"/>
    <property type="match status" value="1"/>
</dbReference>
<proteinExistence type="predicted"/>
<name>A0ABX7N2Z3_9BACT</name>
<dbReference type="RefSeq" id="WP_206714518.1">
    <property type="nucleotide sequence ID" value="NZ_CP071091.1"/>
</dbReference>
<dbReference type="EMBL" id="CP071091">
    <property type="protein sequence ID" value="QSQ12804.1"/>
    <property type="molecule type" value="Genomic_DNA"/>
</dbReference>
<evidence type="ECO:0000313" key="2">
    <source>
        <dbReference type="Proteomes" id="UP000663090"/>
    </source>
</evidence>
<reference evidence="1 2" key="1">
    <citation type="submission" date="2021-02" db="EMBL/GenBank/DDBJ databases">
        <title>De Novo genome assembly of isolated myxobacteria.</title>
        <authorList>
            <person name="Stevens D.C."/>
        </authorList>
    </citation>
    <scope>NUCLEOTIDE SEQUENCE [LARGE SCALE GENOMIC DNA]</scope>
    <source>
        <strain evidence="1 2">SCHIC003</strain>
    </source>
</reference>
<dbReference type="PANTHER" id="PTHR36849:SF1">
    <property type="entry name" value="CYTOPLASMIC PROTEIN"/>
    <property type="match status" value="1"/>
</dbReference>
<dbReference type="Proteomes" id="UP000663090">
    <property type="component" value="Chromosome"/>
</dbReference>
<sequence>MIQIERVYHHLEPGDSEGTRFLVERLWPRGIKKTLLKMDGWLKEVAPSTELRKWYGHDPERWPEFQRRYTRELADHREALAPLLEAAREGDVTLLYSARDEAHNSAVVLKGYLERSLRSVRRRPTLH</sequence>
<keyword evidence="2" id="KW-1185">Reference proteome</keyword>
<evidence type="ECO:0000313" key="1">
    <source>
        <dbReference type="EMBL" id="QSQ12804.1"/>
    </source>
</evidence>
<dbReference type="PANTHER" id="PTHR36849">
    <property type="entry name" value="CYTOPLASMIC PROTEIN-RELATED"/>
    <property type="match status" value="1"/>
</dbReference>
<accession>A0ABX7N2Z3</accession>
<protein>
    <submittedName>
        <fullName evidence="1">DUF488 family protein</fullName>
    </submittedName>
</protein>
<organism evidence="1 2">
    <name type="scientific">Myxococcus landrumensis</name>
    <dbReference type="NCBI Taxonomy" id="2813577"/>
    <lineage>
        <taxon>Bacteria</taxon>
        <taxon>Pseudomonadati</taxon>
        <taxon>Myxococcota</taxon>
        <taxon>Myxococcia</taxon>
        <taxon>Myxococcales</taxon>
        <taxon>Cystobacterineae</taxon>
        <taxon>Myxococcaceae</taxon>
        <taxon>Myxococcus</taxon>
    </lineage>
</organism>